<dbReference type="OrthoDB" id="4062651at2759"/>
<evidence type="ECO:0000313" key="2">
    <source>
        <dbReference type="Proteomes" id="UP000796880"/>
    </source>
</evidence>
<accession>A0A8K0GXG1</accession>
<organism evidence="1 2">
    <name type="scientific">Rhamnella rubrinervis</name>
    <dbReference type="NCBI Taxonomy" id="2594499"/>
    <lineage>
        <taxon>Eukaryota</taxon>
        <taxon>Viridiplantae</taxon>
        <taxon>Streptophyta</taxon>
        <taxon>Embryophyta</taxon>
        <taxon>Tracheophyta</taxon>
        <taxon>Spermatophyta</taxon>
        <taxon>Magnoliopsida</taxon>
        <taxon>eudicotyledons</taxon>
        <taxon>Gunneridae</taxon>
        <taxon>Pentapetalae</taxon>
        <taxon>rosids</taxon>
        <taxon>fabids</taxon>
        <taxon>Rosales</taxon>
        <taxon>Rhamnaceae</taxon>
        <taxon>rhamnoid group</taxon>
        <taxon>Rhamneae</taxon>
        <taxon>Rhamnella</taxon>
    </lineage>
</organism>
<name>A0A8K0GXG1_9ROSA</name>
<sequence length="176" mass="19689">MLEGGAKFTGIVGLNNHENNYYDLSQGFYHKLEEGTNMSVDSFGSLQTSNDGGVNHRGRVTHALSNDALARALMDSKSMTQGLENYEEWTIDLRKLNMGRLLPKVLLESSTEVLTMFLVKRQNRSVPLKLAVKQALDVAREWHMSMGLIDSRDLKSDNLLIFADKSIKIADFGLPD</sequence>
<protein>
    <recommendedName>
        <fullName evidence="3">Protein kinase domain-containing protein</fullName>
    </recommendedName>
</protein>
<dbReference type="EMBL" id="VOIH02000009">
    <property type="protein sequence ID" value="KAF3438190.1"/>
    <property type="molecule type" value="Genomic_DNA"/>
</dbReference>
<keyword evidence="2" id="KW-1185">Reference proteome</keyword>
<dbReference type="Proteomes" id="UP000796880">
    <property type="component" value="Unassembled WGS sequence"/>
</dbReference>
<gene>
    <name evidence="1" type="ORF">FNV43_RR20948</name>
</gene>
<comment type="caution">
    <text evidence="1">The sequence shown here is derived from an EMBL/GenBank/DDBJ whole genome shotgun (WGS) entry which is preliminary data.</text>
</comment>
<evidence type="ECO:0008006" key="3">
    <source>
        <dbReference type="Google" id="ProtNLM"/>
    </source>
</evidence>
<dbReference type="SUPFAM" id="SSF56112">
    <property type="entry name" value="Protein kinase-like (PK-like)"/>
    <property type="match status" value="1"/>
</dbReference>
<dbReference type="InterPro" id="IPR011009">
    <property type="entry name" value="Kinase-like_dom_sf"/>
</dbReference>
<proteinExistence type="predicted"/>
<dbReference type="AlphaFoldDB" id="A0A8K0GXG1"/>
<dbReference type="Gene3D" id="1.10.510.10">
    <property type="entry name" value="Transferase(Phosphotransferase) domain 1"/>
    <property type="match status" value="1"/>
</dbReference>
<reference evidence="1" key="1">
    <citation type="submission" date="2020-03" db="EMBL/GenBank/DDBJ databases">
        <title>A high-quality chromosome-level genome assembly of a woody plant with both climbing and erect habits, Rhamnella rubrinervis.</title>
        <authorList>
            <person name="Lu Z."/>
            <person name="Yang Y."/>
            <person name="Zhu X."/>
            <person name="Sun Y."/>
        </authorList>
    </citation>
    <scope>NUCLEOTIDE SEQUENCE</scope>
    <source>
        <strain evidence="1">BYM</strain>
        <tissue evidence="1">Leaf</tissue>
    </source>
</reference>
<evidence type="ECO:0000313" key="1">
    <source>
        <dbReference type="EMBL" id="KAF3438190.1"/>
    </source>
</evidence>